<dbReference type="InterPro" id="IPR001036">
    <property type="entry name" value="Acrflvin-R"/>
</dbReference>
<dbReference type="SUPFAM" id="SSF82714">
    <property type="entry name" value="Multidrug efflux transporter AcrB TolC docking domain, DN and DC subdomains"/>
    <property type="match status" value="1"/>
</dbReference>
<dbReference type="Gene3D" id="3.30.2090.10">
    <property type="entry name" value="Multidrug efflux transporter AcrB TolC docking domain, DN and DC subdomains"/>
    <property type="match status" value="1"/>
</dbReference>
<dbReference type="GO" id="GO:0005886">
    <property type="term" value="C:plasma membrane"/>
    <property type="evidence" value="ECO:0007669"/>
    <property type="project" value="TreeGrafter"/>
</dbReference>
<dbReference type="InterPro" id="IPR027463">
    <property type="entry name" value="AcrB_DN_DC_subdom"/>
</dbReference>
<dbReference type="AlphaFoldDB" id="A0A368JHF1"/>
<dbReference type="Proteomes" id="UP000253383">
    <property type="component" value="Unassembled WGS sequence"/>
</dbReference>
<proteinExistence type="predicted"/>
<organism evidence="2 3">
    <name type="scientific">Larkinella punicea</name>
    <dbReference type="NCBI Taxonomy" id="2315727"/>
    <lineage>
        <taxon>Bacteria</taxon>
        <taxon>Pseudomonadati</taxon>
        <taxon>Bacteroidota</taxon>
        <taxon>Cytophagia</taxon>
        <taxon>Cytophagales</taxon>
        <taxon>Spirosomataceae</taxon>
        <taxon>Larkinella</taxon>
    </lineage>
</organism>
<dbReference type="EMBL" id="QOWE01000022">
    <property type="protein sequence ID" value="RCR67099.1"/>
    <property type="molecule type" value="Genomic_DNA"/>
</dbReference>
<feature type="transmembrane region" description="Helical" evidence="1">
    <location>
        <begin position="345"/>
        <end position="378"/>
    </location>
</feature>
<dbReference type="SUPFAM" id="SSF82693">
    <property type="entry name" value="Multidrug efflux transporter AcrB pore domain, PN1, PN2, PC1 and PC2 subdomains"/>
    <property type="match status" value="2"/>
</dbReference>
<keyword evidence="1" id="KW-0812">Transmembrane</keyword>
<keyword evidence="1" id="KW-1133">Transmembrane helix</keyword>
<dbReference type="OrthoDB" id="636130at2"/>
<protein>
    <submittedName>
        <fullName evidence="2">AcrB/AcrD/AcrF family protein</fullName>
    </submittedName>
</protein>
<sequence>MIEKIITWSIHNRFMVLLLIIAILSGGVYAIWETPVDAIPDLSENQVIIYTEWMGRNPQIMEDQITYPLVANLQGIPNIKNIRASSMFGMSFVFVIFNDDVEIYWARSRVLERLNYAARLLPPGITPTLGPDGTGIGHVFWYTLKAPGYDLGELRAVQDWYVKFALQNVPGVAEIASFGGFQKQYQVTIDPNKLVYYNISFMSLIQAITRNNRDVGGSLFEMNRAGYMVKGLGYLKSMEDIEDIRLGMYKSIPITVKDVASVQMGGDIRLGVIEENGEGEVVGGIVVMRYGENAKDVIERVKSRLQEVEKGLPPGVSFQVAYDRSNLILAAIDTLRETITEEIVVVSVIVLLFLFHWGGGLVAILSIIFSILIGFILMKIFGITSNIMSLGGVALAVGDLVDSGIVMVENAYKQLTNEVLDIDEQKLDY</sequence>
<evidence type="ECO:0000256" key="1">
    <source>
        <dbReference type="SAM" id="Phobius"/>
    </source>
</evidence>
<dbReference type="Gene3D" id="1.20.1640.10">
    <property type="entry name" value="Multidrug efflux transporter AcrB transmembrane domain"/>
    <property type="match status" value="1"/>
</dbReference>
<keyword evidence="1" id="KW-0472">Membrane</keyword>
<dbReference type="RefSeq" id="WP_114408586.1">
    <property type="nucleotide sequence ID" value="NZ_QOWE01000022.1"/>
</dbReference>
<dbReference type="PANTHER" id="PTHR32063">
    <property type="match status" value="1"/>
</dbReference>
<name>A0A368JHF1_9BACT</name>
<keyword evidence="3" id="KW-1185">Reference proteome</keyword>
<dbReference type="PRINTS" id="PR00702">
    <property type="entry name" value="ACRIFLAVINRP"/>
</dbReference>
<evidence type="ECO:0000313" key="2">
    <source>
        <dbReference type="EMBL" id="RCR67099.1"/>
    </source>
</evidence>
<reference evidence="2 3" key="1">
    <citation type="submission" date="2018-07" db="EMBL/GenBank/DDBJ databases">
        <title>Genome analysis of Larkinella rosea.</title>
        <authorList>
            <person name="Zhou Z."/>
            <person name="Wang G."/>
        </authorList>
    </citation>
    <scope>NUCLEOTIDE SEQUENCE [LARGE SCALE GENOMIC DNA]</scope>
    <source>
        <strain evidence="3">zzj9</strain>
    </source>
</reference>
<dbReference type="GO" id="GO:0042910">
    <property type="term" value="F:xenobiotic transmembrane transporter activity"/>
    <property type="evidence" value="ECO:0007669"/>
    <property type="project" value="TreeGrafter"/>
</dbReference>
<dbReference type="Gene3D" id="3.30.70.1320">
    <property type="entry name" value="Multidrug efflux transporter AcrB pore domain like"/>
    <property type="match status" value="1"/>
</dbReference>
<evidence type="ECO:0000313" key="3">
    <source>
        <dbReference type="Proteomes" id="UP000253383"/>
    </source>
</evidence>
<accession>A0A368JHF1</accession>
<dbReference type="Pfam" id="PF00873">
    <property type="entry name" value="ACR_tran"/>
    <property type="match status" value="1"/>
</dbReference>
<gene>
    <name evidence="2" type="ORF">DUE52_23895</name>
</gene>
<comment type="caution">
    <text evidence="2">The sequence shown here is derived from an EMBL/GenBank/DDBJ whole genome shotgun (WGS) entry which is preliminary data.</text>
</comment>
<dbReference type="SUPFAM" id="SSF82866">
    <property type="entry name" value="Multidrug efflux transporter AcrB transmembrane domain"/>
    <property type="match status" value="1"/>
</dbReference>
<dbReference type="PANTHER" id="PTHR32063:SF19">
    <property type="entry name" value="CATION EFFLUX SYSTEM PROTEIN CUSA"/>
    <property type="match status" value="1"/>
</dbReference>
<dbReference type="Gene3D" id="3.30.70.1430">
    <property type="entry name" value="Multidrug efflux transporter AcrB pore domain"/>
    <property type="match status" value="1"/>
</dbReference>